<dbReference type="PANTHER" id="PTHR43065">
    <property type="entry name" value="SENSOR HISTIDINE KINASE"/>
    <property type="match status" value="1"/>
</dbReference>
<dbReference type="SMART" id="SM00387">
    <property type="entry name" value="HATPase_c"/>
    <property type="match status" value="1"/>
</dbReference>
<dbReference type="SMART" id="SM00388">
    <property type="entry name" value="HisKA"/>
    <property type="match status" value="1"/>
</dbReference>
<keyword evidence="3" id="KW-0597">Phosphoprotein</keyword>
<dbReference type="PANTHER" id="PTHR43065:SF50">
    <property type="entry name" value="HISTIDINE KINASE"/>
    <property type="match status" value="1"/>
</dbReference>
<dbReference type="InterPro" id="IPR003594">
    <property type="entry name" value="HATPase_dom"/>
</dbReference>
<dbReference type="InterPro" id="IPR045812">
    <property type="entry name" value="DAHL"/>
</dbReference>
<dbReference type="OrthoDB" id="9772100at2"/>
<proteinExistence type="predicted"/>
<dbReference type="PRINTS" id="PR00344">
    <property type="entry name" value="BCTRLSENSOR"/>
</dbReference>
<keyword evidence="7" id="KW-1185">Reference proteome</keyword>
<dbReference type="InterPro" id="IPR003661">
    <property type="entry name" value="HisK_dim/P_dom"/>
</dbReference>
<keyword evidence="6" id="KW-0418">Kinase</keyword>
<keyword evidence="6" id="KW-0808">Transferase</keyword>
<dbReference type="InterPro" id="IPR004358">
    <property type="entry name" value="Sig_transdc_His_kin-like_C"/>
</dbReference>
<evidence type="ECO:0000256" key="1">
    <source>
        <dbReference type="ARBA" id="ARBA00000085"/>
    </source>
</evidence>
<name>A0A1T4WKY7_9GAMM</name>
<feature type="transmembrane region" description="Helical" evidence="4">
    <location>
        <begin position="277"/>
        <end position="300"/>
    </location>
</feature>
<comment type="catalytic activity">
    <reaction evidence="1">
        <text>ATP + protein L-histidine = ADP + protein N-phospho-L-histidine.</text>
        <dbReference type="EC" id="2.7.13.3"/>
    </reaction>
</comment>
<reference evidence="6 7" key="1">
    <citation type="submission" date="2017-02" db="EMBL/GenBank/DDBJ databases">
        <authorList>
            <person name="Peterson S.W."/>
        </authorList>
    </citation>
    <scope>NUCLEOTIDE SEQUENCE [LARGE SCALE GENOMIC DNA]</scope>
    <source>
        <strain evidence="6 7">ATCC 49788</strain>
    </source>
</reference>
<evidence type="ECO:0000256" key="3">
    <source>
        <dbReference type="ARBA" id="ARBA00022553"/>
    </source>
</evidence>
<protein>
    <recommendedName>
        <fullName evidence="2">histidine kinase</fullName>
        <ecNumber evidence="2">2.7.13.3</ecNumber>
    </recommendedName>
</protein>
<dbReference type="Pfam" id="PF02518">
    <property type="entry name" value="HATPase_c"/>
    <property type="match status" value="1"/>
</dbReference>
<dbReference type="InterPro" id="IPR005467">
    <property type="entry name" value="His_kinase_dom"/>
</dbReference>
<dbReference type="Gene3D" id="3.30.565.10">
    <property type="entry name" value="Histidine kinase-like ATPase, C-terminal domain"/>
    <property type="match status" value="1"/>
</dbReference>
<dbReference type="Proteomes" id="UP000190460">
    <property type="component" value="Unassembled WGS sequence"/>
</dbReference>
<dbReference type="SUPFAM" id="SSF55874">
    <property type="entry name" value="ATPase domain of HSP90 chaperone/DNA topoisomerase II/histidine kinase"/>
    <property type="match status" value="1"/>
</dbReference>
<keyword evidence="4" id="KW-0812">Transmembrane</keyword>
<accession>A0A1T4WKY7</accession>
<gene>
    <name evidence="6" type="ORF">SAMN02745130_01780</name>
</gene>
<evidence type="ECO:0000256" key="2">
    <source>
        <dbReference type="ARBA" id="ARBA00012438"/>
    </source>
</evidence>
<dbReference type="AlphaFoldDB" id="A0A1T4WKY7"/>
<dbReference type="InterPro" id="IPR036890">
    <property type="entry name" value="HATPase_C_sf"/>
</dbReference>
<dbReference type="InterPro" id="IPR036097">
    <property type="entry name" value="HisK_dim/P_sf"/>
</dbReference>
<evidence type="ECO:0000256" key="4">
    <source>
        <dbReference type="SAM" id="Phobius"/>
    </source>
</evidence>
<dbReference type="RefSeq" id="WP_078922247.1">
    <property type="nucleotide sequence ID" value="NZ_FUYB01000006.1"/>
</dbReference>
<sequence length="626" mass="68769">MKRILRRLLLVLVSVGLIAILWALVQKTQSIDTTAIQQVNSQLRELKQVDATWNLDILRSKMGINKNYDQVTTPLQWLQKNQPALMAAVNQADASGIKQAADELRAAINDKINLVDRFKMQNALLKNSLRFLPTAVGQLRDQIVAVTLSDASIGINNTGQTATPNAFSSNLTKLEATANEMLTELLKYNLAPDEAIKTRVEGLLDNLAAQPSTSYPEQIQAQVDMIVNHARTVLKQKESEDQVLASIEQVPITARIDQLAAQFEQSFEAALKEKEQWRIALIAYSAGLLLLLALAMLAVWRSYRSLDQANAFLEQRVAERTRDLSAALANLRESQLQLIQSEKMASLGQMVAGIAHEINTPLAYVKGGLEILSARMEDVDALVNETSGLMNLMTEEPAGDEASHEQQLAEQFATVQEISSAFVETEAISEINGLLDDGLHGIGQIAEIVSNLKDFSRLDRAKVAEFNVNEGIESTLKIARNIVKHRRIEQQLGAVPLIMCSPSQINQVLLNLINNACQATTEETGVVTIVTRPTEQGLAIEVKDNGQGIHPDHLSQIFDPFFTTKKVGEGTGLGLSIVQRIVKEHGGKITVDSVLGVGTCFTVELPREYQAHREQELSELNQGGIT</sequence>
<dbReference type="GO" id="GO:0000155">
    <property type="term" value="F:phosphorelay sensor kinase activity"/>
    <property type="evidence" value="ECO:0007669"/>
    <property type="project" value="InterPro"/>
</dbReference>
<dbReference type="Gene3D" id="1.10.287.130">
    <property type="match status" value="1"/>
</dbReference>
<dbReference type="Pfam" id="PF19443">
    <property type="entry name" value="DAHL"/>
    <property type="match status" value="1"/>
</dbReference>
<organism evidence="6 7">
    <name type="scientific">Thiothrix eikelboomii</name>
    <dbReference type="NCBI Taxonomy" id="92487"/>
    <lineage>
        <taxon>Bacteria</taxon>
        <taxon>Pseudomonadati</taxon>
        <taxon>Pseudomonadota</taxon>
        <taxon>Gammaproteobacteria</taxon>
        <taxon>Thiotrichales</taxon>
        <taxon>Thiotrichaceae</taxon>
        <taxon>Thiothrix</taxon>
    </lineage>
</organism>
<dbReference type="EMBL" id="FUYB01000006">
    <property type="protein sequence ID" value="SKA77321.1"/>
    <property type="molecule type" value="Genomic_DNA"/>
</dbReference>
<evidence type="ECO:0000259" key="5">
    <source>
        <dbReference type="PROSITE" id="PS50109"/>
    </source>
</evidence>
<dbReference type="CDD" id="cd00082">
    <property type="entry name" value="HisKA"/>
    <property type="match status" value="1"/>
</dbReference>
<feature type="domain" description="Histidine kinase" evidence="5">
    <location>
        <begin position="353"/>
        <end position="609"/>
    </location>
</feature>
<dbReference type="SUPFAM" id="SSF47384">
    <property type="entry name" value="Homodimeric domain of signal transducing histidine kinase"/>
    <property type="match status" value="1"/>
</dbReference>
<dbReference type="STRING" id="92487.SAMN02745130_01780"/>
<keyword evidence="4" id="KW-1133">Transmembrane helix</keyword>
<evidence type="ECO:0000313" key="6">
    <source>
        <dbReference type="EMBL" id="SKA77321.1"/>
    </source>
</evidence>
<dbReference type="PROSITE" id="PS50109">
    <property type="entry name" value="HIS_KIN"/>
    <property type="match status" value="1"/>
</dbReference>
<dbReference type="EC" id="2.7.13.3" evidence="2"/>
<keyword evidence="4" id="KW-0472">Membrane</keyword>
<evidence type="ECO:0000313" key="7">
    <source>
        <dbReference type="Proteomes" id="UP000190460"/>
    </source>
</evidence>